<dbReference type="AlphaFoldDB" id="A0A1H3SD18"/>
<organism evidence="3 4">
    <name type="scientific">Proteiniborus ethanoligenes</name>
    <dbReference type="NCBI Taxonomy" id="415015"/>
    <lineage>
        <taxon>Bacteria</taxon>
        <taxon>Bacillati</taxon>
        <taxon>Bacillota</taxon>
        <taxon>Clostridia</taxon>
        <taxon>Eubacteriales</taxon>
        <taxon>Proteiniborus</taxon>
    </lineage>
</organism>
<sequence>MPKDTKSQEGVLPATGIAYCNQLFDWERKFKDLSPEERRIKRLEKKKPILEAFWSWAETTLTQVLPKSKIGTTLQYAINHKEKLQTYLEDGNCVISNNIAKNSIKPFTVGRKNWEFCGSPEGAKASACVYTLVETAKANGLNPYKYLEFILSRIPSSNFNTNPKVLDLMLPWGSLIQKTCKAD</sequence>
<dbReference type="InterPro" id="IPR039552">
    <property type="entry name" value="IS66_C"/>
</dbReference>
<protein>
    <submittedName>
        <fullName evidence="3">IS66 C-terminal element</fullName>
    </submittedName>
</protein>
<evidence type="ECO:0000259" key="1">
    <source>
        <dbReference type="Pfam" id="PF03050"/>
    </source>
</evidence>
<dbReference type="RefSeq" id="WP_280140151.1">
    <property type="nucleotide sequence ID" value="NZ_FNQE01000041.1"/>
</dbReference>
<evidence type="ECO:0000313" key="4">
    <source>
        <dbReference type="Proteomes" id="UP000198625"/>
    </source>
</evidence>
<dbReference type="STRING" id="415015.SAMN05660462_02827"/>
<evidence type="ECO:0000313" key="3">
    <source>
        <dbReference type="EMBL" id="SDZ35608.1"/>
    </source>
</evidence>
<accession>A0A1H3SD18</accession>
<gene>
    <name evidence="3" type="ORF">SAMN05660462_02827</name>
</gene>
<dbReference type="PANTHER" id="PTHR33678">
    <property type="entry name" value="BLL1576 PROTEIN"/>
    <property type="match status" value="1"/>
</dbReference>
<feature type="domain" description="Transposase IS66 C-terminal" evidence="2">
    <location>
        <begin position="131"/>
        <end position="172"/>
    </location>
</feature>
<keyword evidence="4" id="KW-1185">Reference proteome</keyword>
<evidence type="ECO:0000259" key="2">
    <source>
        <dbReference type="Pfam" id="PF13817"/>
    </source>
</evidence>
<proteinExistence type="predicted"/>
<dbReference type="Pfam" id="PF03050">
    <property type="entry name" value="DDE_Tnp_IS66"/>
    <property type="match status" value="1"/>
</dbReference>
<reference evidence="3 4" key="1">
    <citation type="submission" date="2016-10" db="EMBL/GenBank/DDBJ databases">
        <authorList>
            <person name="de Groot N.N."/>
        </authorList>
    </citation>
    <scope>NUCLEOTIDE SEQUENCE [LARGE SCALE GENOMIC DNA]</scope>
    <source>
        <strain evidence="3 4">DSM 21650</strain>
    </source>
</reference>
<dbReference type="PANTHER" id="PTHR33678:SF1">
    <property type="entry name" value="BLL1576 PROTEIN"/>
    <property type="match status" value="1"/>
</dbReference>
<dbReference type="Proteomes" id="UP000198625">
    <property type="component" value="Unassembled WGS sequence"/>
</dbReference>
<dbReference type="InterPro" id="IPR052344">
    <property type="entry name" value="Transposase-related"/>
</dbReference>
<name>A0A1H3SD18_9FIRM</name>
<dbReference type="Pfam" id="PF13817">
    <property type="entry name" value="DDE_Tnp_IS66_C"/>
    <property type="match status" value="1"/>
</dbReference>
<dbReference type="InterPro" id="IPR004291">
    <property type="entry name" value="Transposase_IS66_central"/>
</dbReference>
<feature type="domain" description="Transposase IS66 central" evidence="1">
    <location>
        <begin position="12"/>
        <end position="124"/>
    </location>
</feature>
<dbReference type="EMBL" id="FNQE01000041">
    <property type="protein sequence ID" value="SDZ35608.1"/>
    <property type="molecule type" value="Genomic_DNA"/>
</dbReference>